<reference evidence="1 2" key="1">
    <citation type="submission" date="2018-12" db="EMBL/GenBank/DDBJ databases">
        <authorList>
            <consortium name="Pathogen Informatics"/>
        </authorList>
    </citation>
    <scope>NUCLEOTIDE SEQUENCE [LARGE SCALE GENOMIC DNA]</scope>
    <source>
        <strain evidence="1 2">NCTC10951</strain>
    </source>
</reference>
<protein>
    <submittedName>
        <fullName evidence="1">Uncharacterized protein</fullName>
    </submittedName>
</protein>
<evidence type="ECO:0000313" key="2">
    <source>
        <dbReference type="Proteomes" id="UP000268658"/>
    </source>
</evidence>
<dbReference type="AlphaFoldDB" id="A0A448PMA7"/>
<organism evidence="1 2">
    <name type="scientific">Actinomyces viscosus</name>
    <dbReference type="NCBI Taxonomy" id="1656"/>
    <lineage>
        <taxon>Bacteria</taxon>
        <taxon>Bacillati</taxon>
        <taxon>Actinomycetota</taxon>
        <taxon>Actinomycetes</taxon>
        <taxon>Actinomycetales</taxon>
        <taxon>Actinomycetaceae</taxon>
        <taxon>Actinomyces</taxon>
    </lineage>
</organism>
<dbReference type="Proteomes" id="UP000268658">
    <property type="component" value="Chromosome"/>
</dbReference>
<dbReference type="EMBL" id="LR134477">
    <property type="protein sequence ID" value="VEI16968.1"/>
    <property type="molecule type" value="Genomic_DNA"/>
</dbReference>
<evidence type="ECO:0000313" key="1">
    <source>
        <dbReference type="EMBL" id="VEI16968.1"/>
    </source>
</evidence>
<accession>A0A448PMA7</accession>
<proteinExistence type="predicted"/>
<name>A0A448PMA7_ACTVI</name>
<gene>
    <name evidence="1" type="ORF">NCTC10951_01952</name>
</gene>
<sequence>MTSRTRGLGGPTVLFGGADSGVVVTRTGRH</sequence>
<dbReference type="KEGG" id="avc:NCTC10951_01952"/>